<name>A0ABW9QYX6_9ACTN</name>
<keyword evidence="3" id="KW-1185">Reference proteome</keyword>
<dbReference type="Proteomes" id="UP000437736">
    <property type="component" value="Unassembled WGS sequence"/>
</dbReference>
<dbReference type="SUPFAM" id="SSF54593">
    <property type="entry name" value="Glyoxalase/Bleomycin resistance protein/Dihydroxybiphenyl dioxygenase"/>
    <property type="match status" value="1"/>
</dbReference>
<reference evidence="2 3" key="1">
    <citation type="submission" date="2019-11" db="EMBL/GenBank/DDBJ databases">
        <title>Acidiferrimicrobium australis gen. nov., sp. nov., an acidophilic and obligately heterotrophic, member of the Actinobacteria that catalyses dissimilatory oxido- reduction of iron isolated from metal-rich acidic water in Chile.</title>
        <authorList>
            <person name="Gonzalez D."/>
            <person name="Huber K."/>
            <person name="Hedrich S."/>
            <person name="Rojas-Villalobos C."/>
            <person name="Quatrini R."/>
            <person name="Dinamarca M.A."/>
            <person name="Schwarz A."/>
            <person name="Canales C."/>
            <person name="Nancucheo I."/>
        </authorList>
    </citation>
    <scope>NUCLEOTIDE SEQUENCE [LARGE SCALE GENOMIC DNA]</scope>
    <source>
        <strain evidence="2 3">USS-CCA1</strain>
    </source>
</reference>
<organism evidence="2 3">
    <name type="scientific">Acidiferrimicrobium australe</name>
    <dbReference type="NCBI Taxonomy" id="2664430"/>
    <lineage>
        <taxon>Bacteria</taxon>
        <taxon>Bacillati</taxon>
        <taxon>Actinomycetota</taxon>
        <taxon>Acidimicrobiia</taxon>
        <taxon>Acidimicrobiales</taxon>
        <taxon>Acidimicrobiaceae</taxon>
        <taxon>Acidiferrimicrobium</taxon>
    </lineage>
</organism>
<dbReference type="Pfam" id="PF06983">
    <property type="entry name" value="3-dmu-9_3-mt"/>
    <property type="match status" value="1"/>
</dbReference>
<protein>
    <submittedName>
        <fullName evidence="2">VOC family protein</fullName>
    </submittedName>
</protein>
<feature type="domain" description="PhnB-like" evidence="1">
    <location>
        <begin position="3"/>
        <end position="117"/>
    </location>
</feature>
<dbReference type="InterPro" id="IPR029068">
    <property type="entry name" value="Glyas_Bleomycin-R_OHBP_Dase"/>
</dbReference>
<dbReference type="CDD" id="cd06588">
    <property type="entry name" value="PhnB_like"/>
    <property type="match status" value="1"/>
</dbReference>
<evidence type="ECO:0000259" key="1">
    <source>
        <dbReference type="Pfam" id="PF06983"/>
    </source>
</evidence>
<dbReference type="InterPro" id="IPR009725">
    <property type="entry name" value="3_dmu_93_MTrfase"/>
</dbReference>
<sequence length="162" mass="17446">MPAITPFLWFDDQAEAAVDFYCSVFPDAEVLHVARYGPAGPGPEGAVMAVRFSLEGAEFTALNGGPSHAGFDETISFVIDCADQAEVDRYWAALTEGGEEIACGWLRDRFGLCWQVVPAGLPEVLGDPVPERAERAMRAMLQMKKLDLDTLRAAADGIPSPA</sequence>
<dbReference type="InterPro" id="IPR028973">
    <property type="entry name" value="PhnB-like"/>
</dbReference>
<proteinExistence type="predicted"/>
<evidence type="ECO:0000313" key="2">
    <source>
        <dbReference type="EMBL" id="MST33623.1"/>
    </source>
</evidence>
<dbReference type="EMBL" id="WJHE01000665">
    <property type="protein sequence ID" value="MST33623.1"/>
    <property type="molecule type" value="Genomic_DNA"/>
</dbReference>
<dbReference type="PANTHER" id="PTHR33990">
    <property type="entry name" value="PROTEIN YJDN-RELATED"/>
    <property type="match status" value="1"/>
</dbReference>
<dbReference type="Gene3D" id="3.10.180.10">
    <property type="entry name" value="2,3-Dihydroxybiphenyl 1,2-Dioxygenase, domain 1"/>
    <property type="match status" value="1"/>
</dbReference>
<comment type="caution">
    <text evidence="2">The sequence shown here is derived from an EMBL/GenBank/DDBJ whole genome shotgun (WGS) entry which is preliminary data.</text>
</comment>
<evidence type="ECO:0000313" key="3">
    <source>
        <dbReference type="Proteomes" id="UP000437736"/>
    </source>
</evidence>
<accession>A0ABW9QYX6</accession>
<gene>
    <name evidence="2" type="ORF">GHK86_12945</name>
</gene>
<dbReference type="PIRSF" id="PIRSF021700">
    <property type="entry name" value="3_dmu_93_MTrfase"/>
    <property type="match status" value="1"/>
</dbReference>